<evidence type="ECO:0000256" key="1">
    <source>
        <dbReference type="SAM" id="MobiDB-lite"/>
    </source>
</evidence>
<proteinExistence type="predicted"/>
<dbReference type="InterPro" id="IPR013087">
    <property type="entry name" value="Znf_C2H2_type"/>
</dbReference>
<name>A0A3M6VSC1_9STRA</name>
<dbReference type="VEuPathDB" id="FungiDB:DD237_000794"/>
<reference evidence="3 4" key="1">
    <citation type="submission" date="2018-06" db="EMBL/GenBank/DDBJ databases">
        <title>Comparative genomics of downy mildews reveals potential adaptations to biotrophy.</title>
        <authorList>
            <person name="Fletcher K."/>
            <person name="Klosterman S.J."/>
            <person name="Derevnina L."/>
            <person name="Martin F."/>
            <person name="Koike S."/>
            <person name="Reyes Chin-Wo S."/>
            <person name="Mou B."/>
            <person name="Michelmore R."/>
        </authorList>
    </citation>
    <scope>NUCLEOTIDE SEQUENCE [LARGE SCALE GENOMIC DNA]</scope>
    <source>
        <strain evidence="3 4">R14</strain>
    </source>
</reference>
<keyword evidence="4" id="KW-1185">Reference proteome</keyword>
<protein>
    <recommendedName>
        <fullName evidence="2">C2H2-type domain-containing protein</fullName>
    </recommendedName>
</protein>
<organism evidence="3 4">
    <name type="scientific">Peronospora effusa</name>
    <dbReference type="NCBI Taxonomy" id="542832"/>
    <lineage>
        <taxon>Eukaryota</taxon>
        <taxon>Sar</taxon>
        <taxon>Stramenopiles</taxon>
        <taxon>Oomycota</taxon>
        <taxon>Peronosporomycetes</taxon>
        <taxon>Peronosporales</taxon>
        <taxon>Peronosporaceae</taxon>
        <taxon>Peronospora</taxon>
    </lineage>
</organism>
<evidence type="ECO:0000259" key="2">
    <source>
        <dbReference type="PROSITE" id="PS00028"/>
    </source>
</evidence>
<evidence type="ECO:0000313" key="3">
    <source>
        <dbReference type="EMBL" id="RMX69755.1"/>
    </source>
</evidence>
<evidence type="ECO:0000313" key="4">
    <source>
        <dbReference type="Proteomes" id="UP000282087"/>
    </source>
</evidence>
<dbReference type="PROSITE" id="PS00028">
    <property type="entry name" value="ZINC_FINGER_C2H2_1"/>
    <property type="match status" value="1"/>
</dbReference>
<feature type="region of interest" description="Disordered" evidence="1">
    <location>
        <begin position="66"/>
        <end position="99"/>
    </location>
</feature>
<feature type="region of interest" description="Disordered" evidence="1">
    <location>
        <begin position="351"/>
        <end position="371"/>
    </location>
</feature>
<feature type="domain" description="C2H2-type" evidence="2">
    <location>
        <begin position="104"/>
        <end position="127"/>
    </location>
</feature>
<comment type="caution">
    <text evidence="3">The sequence shown here is derived from an EMBL/GenBank/DDBJ whole genome shotgun (WGS) entry which is preliminary data.</text>
</comment>
<dbReference type="AlphaFoldDB" id="A0A3M6VSC1"/>
<sequence>MKAKKKHHKTRIDVANVTMLDVSTSIAKPRVKRSTKSPFKASKLQPNAADKVAKFKEEKHLKIETKDLGQDVAEPDAEKAVPLSSTSKKRRRRSAAEIDRKHKCPYTGCLKAYGSEGSLIHHQKLKHPERMDLNEKNNQVSTFLLPLHNATRNVMIRPAMPLMVYTNDRRLLLNNQSTNDNNVLAHYCPLPAKAPRRNMRSRSNSEPVTFIKEQTNPKVCIPTTTLMMKPRPKFPHNPRQNIAPHAETTATAARRSKFRSKSESLPEMNLSQPFEELKLPSYYRSDSSASAHEPVLPVSSTGSVEHGSFEWPATLVSASLHHSTSLSSDEQAIDSDILSVLANCDAEDTGDSSVLSFEGGPPSANSYQSSTSYGDIEDTGMLPVGMECFKIAENATLPAQVSQGLVMNEPEAELGIKAFATLGDDWANAMLLSDHLEKMSVAQGDTPPHSMISTFGKVMPSEGTVRRLCSASDPFHAADSIPSKMSRFSSVSTDKCSAKTTAQSSGDNELGCQNITSFQQQFGISCTSEVAKKENDGTQQMFWLSGEADIAKSDVLSNSQPSSEVLDQLLQHDDTLEWKPTDVFVDDEVDYALIDTGMTPALL</sequence>
<gene>
    <name evidence="3" type="ORF">DD238_001841</name>
</gene>
<feature type="region of interest" description="Disordered" evidence="1">
    <location>
        <begin position="229"/>
        <end position="271"/>
    </location>
</feature>
<dbReference type="Proteomes" id="UP000282087">
    <property type="component" value="Unassembled WGS sequence"/>
</dbReference>
<accession>A0A3M6VSC1</accession>
<dbReference type="EMBL" id="QLLG01000014">
    <property type="protein sequence ID" value="RMX69755.1"/>
    <property type="molecule type" value="Genomic_DNA"/>
</dbReference>